<dbReference type="EMBL" id="LRGB01001361">
    <property type="protein sequence ID" value="KZS12328.1"/>
    <property type="molecule type" value="Genomic_DNA"/>
</dbReference>
<reference evidence="1 2" key="1">
    <citation type="submission" date="2016-03" db="EMBL/GenBank/DDBJ databases">
        <title>EvidentialGene: Evidence-directed Construction of Genes on Genomes.</title>
        <authorList>
            <person name="Gilbert D.G."/>
            <person name="Choi J.-H."/>
            <person name="Mockaitis K."/>
            <person name="Colbourne J."/>
            <person name="Pfrender M."/>
        </authorList>
    </citation>
    <scope>NUCLEOTIDE SEQUENCE [LARGE SCALE GENOMIC DNA]</scope>
    <source>
        <strain evidence="1 2">Xinb3</strain>
        <tissue evidence="1">Complete organism</tissue>
    </source>
</reference>
<gene>
    <name evidence="1" type="ORF">APZ42_022445</name>
</gene>
<proteinExistence type="predicted"/>
<accession>A0A164VHK8</accession>
<organism evidence="1 2">
    <name type="scientific">Daphnia magna</name>
    <dbReference type="NCBI Taxonomy" id="35525"/>
    <lineage>
        <taxon>Eukaryota</taxon>
        <taxon>Metazoa</taxon>
        <taxon>Ecdysozoa</taxon>
        <taxon>Arthropoda</taxon>
        <taxon>Crustacea</taxon>
        <taxon>Branchiopoda</taxon>
        <taxon>Diplostraca</taxon>
        <taxon>Cladocera</taxon>
        <taxon>Anomopoda</taxon>
        <taxon>Daphniidae</taxon>
        <taxon>Daphnia</taxon>
    </lineage>
</organism>
<protein>
    <submittedName>
        <fullName evidence="1">Uncharacterized protein</fullName>
    </submittedName>
</protein>
<evidence type="ECO:0000313" key="1">
    <source>
        <dbReference type="EMBL" id="KZS12328.1"/>
    </source>
</evidence>
<sequence length="68" mass="7658">MLVTKAILGAIEYDFNPHSLSLKQHVWPFNDRQKLEQVATMKNKISGYNNTTCFGDVITNGLTSSTRI</sequence>
<comment type="caution">
    <text evidence="1">The sequence shown here is derived from an EMBL/GenBank/DDBJ whole genome shotgun (WGS) entry which is preliminary data.</text>
</comment>
<dbReference type="Proteomes" id="UP000076858">
    <property type="component" value="Unassembled WGS sequence"/>
</dbReference>
<keyword evidence="2" id="KW-1185">Reference proteome</keyword>
<dbReference type="AlphaFoldDB" id="A0A164VHK8"/>
<name>A0A164VHK8_9CRUS</name>
<evidence type="ECO:0000313" key="2">
    <source>
        <dbReference type="Proteomes" id="UP000076858"/>
    </source>
</evidence>